<evidence type="ECO:0000256" key="1">
    <source>
        <dbReference type="SAM" id="MobiDB-lite"/>
    </source>
</evidence>
<sequence length="120" mass="13626">MTRRRSVSSILGNQKKNERRHSFQKPRKRKKVPCYCNNCNGKLVLERTKLLHETGGKTNDSNEDESSEDESLSIIQETSEQDITENIELPQVNVDVHQTLTSGSDFGDTPKVKGYKYPGT</sequence>
<reference evidence="2 3" key="1">
    <citation type="submission" date="2014-02" db="EMBL/GenBank/DDBJ databases">
        <title>Single nucleus genome sequencing reveals high similarity among nuclei of an endomycorrhizal fungus.</title>
        <authorList>
            <person name="Lin K."/>
            <person name="Geurts R."/>
            <person name="Zhang Z."/>
            <person name="Limpens E."/>
            <person name="Saunders D.G."/>
            <person name="Mu D."/>
            <person name="Pang E."/>
            <person name="Cao H."/>
            <person name="Cha H."/>
            <person name="Lin T."/>
            <person name="Zhou Q."/>
            <person name="Shang Y."/>
            <person name="Li Y."/>
            <person name="Ivanov S."/>
            <person name="Sharma T."/>
            <person name="Velzen R.V."/>
            <person name="Ruijter N.D."/>
            <person name="Aanen D.K."/>
            <person name="Win J."/>
            <person name="Kamoun S."/>
            <person name="Bisseling T."/>
            <person name="Huang S."/>
        </authorList>
    </citation>
    <scope>NUCLEOTIDE SEQUENCE [LARGE SCALE GENOMIC DNA]</scope>
    <source>
        <strain evidence="3">DAOM197198w</strain>
    </source>
</reference>
<evidence type="ECO:0000313" key="2">
    <source>
        <dbReference type="EMBL" id="EXX70046.1"/>
    </source>
</evidence>
<dbReference type="Proteomes" id="UP000022910">
    <property type="component" value="Unassembled WGS sequence"/>
</dbReference>
<name>A0A015LC02_RHIIW</name>
<protein>
    <submittedName>
        <fullName evidence="2">Uncharacterized protein</fullName>
    </submittedName>
</protein>
<keyword evidence="3" id="KW-1185">Reference proteome</keyword>
<feature type="region of interest" description="Disordered" evidence="1">
    <location>
        <begin position="99"/>
        <end position="120"/>
    </location>
</feature>
<dbReference type="HOGENOM" id="CLU_139314_0_0_1"/>
<comment type="caution">
    <text evidence="2">The sequence shown here is derived from an EMBL/GenBank/DDBJ whole genome shotgun (WGS) entry which is preliminary data.</text>
</comment>
<evidence type="ECO:0000313" key="3">
    <source>
        <dbReference type="Proteomes" id="UP000022910"/>
    </source>
</evidence>
<feature type="compositionally biased region" description="Basic residues" evidence="1">
    <location>
        <begin position="17"/>
        <end position="32"/>
    </location>
</feature>
<accession>A0A015LC02</accession>
<dbReference type="EMBL" id="JEMT01016723">
    <property type="protein sequence ID" value="EXX70046.1"/>
    <property type="molecule type" value="Genomic_DNA"/>
</dbReference>
<gene>
    <name evidence="2" type="ORF">RirG_090940</name>
</gene>
<dbReference type="AlphaFoldDB" id="A0A015LC02"/>
<feature type="compositionally biased region" description="Acidic residues" evidence="1">
    <location>
        <begin position="61"/>
        <end position="71"/>
    </location>
</feature>
<organism evidence="2 3">
    <name type="scientific">Rhizophagus irregularis (strain DAOM 197198w)</name>
    <name type="common">Glomus intraradices</name>
    <dbReference type="NCBI Taxonomy" id="1432141"/>
    <lineage>
        <taxon>Eukaryota</taxon>
        <taxon>Fungi</taxon>
        <taxon>Fungi incertae sedis</taxon>
        <taxon>Mucoromycota</taxon>
        <taxon>Glomeromycotina</taxon>
        <taxon>Glomeromycetes</taxon>
        <taxon>Glomerales</taxon>
        <taxon>Glomeraceae</taxon>
        <taxon>Rhizophagus</taxon>
    </lineage>
</organism>
<proteinExistence type="predicted"/>
<feature type="region of interest" description="Disordered" evidence="1">
    <location>
        <begin position="53"/>
        <end position="74"/>
    </location>
</feature>
<feature type="region of interest" description="Disordered" evidence="1">
    <location>
        <begin position="1"/>
        <end position="32"/>
    </location>
</feature>